<dbReference type="SUPFAM" id="SSF103473">
    <property type="entry name" value="MFS general substrate transporter"/>
    <property type="match status" value="1"/>
</dbReference>
<organism evidence="4 5">
    <name type="scientific">Tegillarca granosa</name>
    <name type="common">Malaysian cockle</name>
    <name type="synonym">Anadara granosa</name>
    <dbReference type="NCBI Taxonomy" id="220873"/>
    <lineage>
        <taxon>Eukaryota</taxon>
        <taxon>Metazoa</taxon>
        <taxon>Spiralia</taxon>
        <taxon>Lophotrochozoa</taxon>
        <taxon>Mollusca</taxon>
        <taxon>Bivalvia</taxon>
        <taxon>Autobranchia</taxon>
        <taxon>Pteriomorphia</taxon>
        <taxon>Arcoida</taxon>
        <taxon>Arcoidea</taxon>
        <taxon>Arcidae</taxon>
        <taxon>Tegillarca</taxon>
    </lineage>
</organism>
<feature type="domain" description="Major facilitator superfamily (MFS) profile" evidence="3">
    <location>
        <begin position="46"/>
        <end position="460"/>
    </location>
</feature>
<keyword evidence="2" id="KW-0472">Membrane</keyword>
<dbReference type="PANTHER" id="PTHR11360">
    <property type="entry name" value="MONOCARBOXYLATE TRANSPORTER"/>
    <property type="match status" value="1"/>
</dbReference>
<gene>
    <name evidence="4" type="ORF">KUTeg_012713</name>
</gene>
<evidence type="ECO:0000256" key="1">
    <source>
        <dbReference type="ARBA" id="ARBA00004141"/>
    </source>
</evidence>
<feature type="transmembrane region" description="Helical" evidence="2">
    <location>
        <begin position="86"/>
        <end position="107"/>
    </location>
</feature>
<feature type="transmembrane region" description="Helical" evidence="2">
    <location>
        <begin position="266"/>
        <end position="286"/>
    </location>
</feature>
<feature type="transmembrane region" description="Helical" evidence="2">
    <location>
        <begin position="443"/>
        <end position="459"/>
    </location>
</feature>
<evidence type="ECO:0000313" key="5">
    <source>
        <dbReference type="Proteomes" id="UP001217089"/>
    </source>
</evidence>
<feature type="transmembrane region" description="Helical" evidence="2">
    <location>
        <begin position="471"/>
        <end position="493"/>
    </location>
</feature>
<feature type="transmembrane region" description="Helical" evidence="2">
    <location>
        <begin position="140"/>
        <end position="165"/>
    </location>
</feature>
<feature type="transmembrane region" description="Helical" evidence="2">
    <location>
        <begin position="114"/>
        <end position="134"/>
    </location>
</feature>
<evidence type="ECO:0000259" key="3">
    <source>
        <dbReference type="PROSITE" id="PS50850"/>
    </source>
</evidence>
<evidence type="ECO:0000256" key="2">
    <source>
        <dbReference type="SAM" id="Phobius"/>
    </source>
</evidence>
<sequence length="553" mass="61491">MILMNEIMNKSGEYLASAAEICKFSRQSPYIERYYTLEMRNQQSKPWIVVIAATLVMLMGASMISGASVIHIALLEYYDRSPVVTTWLGSLFTGMFCFASIIASSIINSFNTRTCIIVGGIINLIGFSCSSIVTHFELLFLTYGLLGGIGQAVCYSGAYVVVGFYFDKLRSLATGIIVSGFALGQIIHPIMVQKLLENYGLHGTFLLLGGVGFQSCVLGALVRPHPLELERRKKINPKSSFSLSYTFYKLCQSIVDYLRILRNLSFLTYCFSIVCWASSLGIFTLYITEYYYATGSSLAEASLITSLIGIGSIMSRMMMGLAAIDSSIDAKLLYFGSYGILTLLIMFLPLYGKYRSGKICCSLLYGLYSGGTWSLLSPITVEIVGIYNLATAFGIQMIAAGTGFIIGPDYSSVVMGSLQQCLYLQLCVYIYFNFNLIYNDPNGFALINSLITAIILYNVKTENTIKKTTWYVYFSACMTFLSCILGMFMTIFIPPSKPESIDNKADNPIEITVESDIQFKTVEMYDLTQNKFEKDETLINKTMSKIDFNVQKC</sequence>
<feature type="transmembrane region" description="Helical" evidence="2">
    <location>
        <begin position="363"/>
        <end position="380"/>
    </location>
</feature>
<name>A0ABQ9F0G2_TEGGR</name>
<feature type="transmembrane region" description="Helical" evidence="2">
    <location>
        <begin position="331"/>
        <end position="351"/>
    </location>
</feature>
<dbReference type="InterPro" id="IPR020846">
    <property type="entry name" value="MFS_dom"/>
</dbReference>
<protein>
    <recommendedName>
        <fullName evidence="3">Major facilitator superfamily (MFS) profile domain-containing protein</fullName>
    </recommendedName>
</protein>
<dbReference type="Proteomes" id="UP001217089">
    <property type="component" value="Unassembled WGS sequence"/>
</dbReference>
<dbReference type="Pfam" id="PF07690">
    <property type="entry name" value="MFS_1"/>
    <property type="match status" value="1"/>
</dbReference>
<dbReference type="InterPro" id="IPR036259">
    <property type="entry name" value="MFS_trans_sf"/>
</dbReference>
<evidence type="ECO:0000313" key="4">
    <source>
        <dbReference type="EMBL" id="KAJ8310848.1"/>
    </source>
</evidence>
<dbReference type="PROSITE" id="PS50850">
    <property type="entry name" value="MFS"/>
    <property type="match status" value="1"/>
</dbReference>
<dbReference type="InterPro" id="IPR011701">
    <property type="entry name" value="MFS"/>
</dbReference>
<reference evidence="4 5" key="1">
    <citation type="submission" date="2022-12" db="EMBL/GenBank/DDBJ databases">
        <title>Chromosome-level genome of Tegillarca granosa.</title>
        <authorList>
            <person name="Kim J."/>
        </authorList>
    </citation>
    <scope>NUCLEOTIDE SEQUENCE [LARGE SCALE GENOMIC DNA]</scope>
    <source>
        <strain evidence="4">Teg-2019</strain>
        <tissue evidence="4">Adductor muscle</tissue>
    </source>
</reference>
<keyword evidence="2" id="KW-1133">Transmembrane helix</keyword>
<feature type="transmembrane region" description="Helical" evidence="2">
    <location>
        <begin position="47"/>
        <end position="74"/>
    </location>
</feature>
<proteinExistence type="predicted"/>
<comment type="subcellular location">
    <subcellularLocation>
        <location evidence="1">Membrane</location>
        <topology evidence="1">Multi-pass membrane protein</topology>
    </subcellularLocation>
</comment>
<dbReference type="EMBL" id="JARBDR010000640">
    <property type="protein sequence ID" value="KAJ8310848.1"/>
    <property type="molecule type" value="Genomic_DNA"/>
</dbReference>
<comment type="caution">
    <text evidence="4">The sequence shown here is derived from an EMBL/GenBank/DDBJ whole genome shotgun (WGS) entry which is preliminary data.</text>
</comment>
<dbReference type="InterPro" id="IPR050327">
    <property type="entry name" value="Proton-linked_MCT"/>
</dbReference>
<feature type="transmembrane region" description="Helical" evidence="2">
    <location>
        <begin position="172"/>
        <end position="191"/>
    </location>
</feature>
<dbReference type="Gene3D" id="1.20.1250.20">
    <property type="entry name" value="MFS general substrate transporter like domains"/>
    <property type="match status" value="1"/>
</dbReference>
<accession>A0ABQ9F0G2</accession>
<feature type="transmembrane region" description="Helical" evidence="2">
    <location>
        <begin position="203"/>
        <end position="222"/>
    </location>
</feature>
<keyword evidence="2" id="KW-0812">Transmembrane</keyword>
<keyword evidence="5" id="KW-1185">Reference proteome</keyword>
<feature type="transmembrane region" description="Helical" evidence="2">
    <location>
        <begin position="413"/>
        <end position="431"/>
    </location>
</feature>
<feature type="transmembrane region" description="Helical" evidence="2">
    <location>
        <begin position="298"/>
        <end position="319"/>
    </location>
</feature>
<dbReference type="PANTHER" id="PTHR11360:SF284">
    <property type="entry name" value="EG:103B4.3 PROTEIN-RELATED"/>
    <property type="match status" value="1"/>
</dbReference>